<dbReference type="EMBL" id="UYRU01117727">
    <property type="protein sequence ID" value="VDN45602.1"/>
    <property type="molecule type" value="Genomic_DNA"/>
</dbReference>
<reference evidence="2 3" key="1">
    <citation type="submission" date="2018-11" db="EMBL/GenBank/DDBJ databases">
        <authorList>
            <consortium name="Pathogen Informatics"/>
        </authorList>
    </citation>
    <scope>NUCLEOTIDE SEQUENCE [LARGE SCALE GENOMIC DNA]</scope>
</reference>
<feature type="region of interest" description="Disordered" evidence="1">
    <location>
        <begin position="1"/>
        <end position="29"/>
    </location>
</feature>
<feature type="non-terminal residue" evidence="2">
    <location>
        <position position="199"/>
    </location>
</feature>
<accession>A0A3P7RR48</accession>
<evidence type="ECO:0000313" key="2">
    <source>
        <dbReference type="EMBL" id="VDN45602.1"/>
    </source>
</evidence>
<organism evidence="2 3">
    <name type="scientific">Dibothriocephalus latus</name>
    <name type="common">Fish tapeworm</name>
    <name type="synonym">Diphyllobothrium latum</name>
    <dbReference type="NCBI Taxonomy" id="60516"/>
    <lineage>
        <taxon>Eukaryota</taxon>
        <taxon>Metazoa</taxon>
        <taxon>Spiralia</taxon>
        <taxon>Lophotrochozoa</taxon>
        <taxon>Platyhelminthes</taxon>
        <taxon>Cestoda</taxon>
        <taxon>Eucestoda</taxon>
        <taxon>Diphyllobothriidea</taxon>
        <taxon>Diphyllobothriidae</taxon>
        <taxon>Dibothriocephalus</taxon>
    </lineage>
</organism>
<dbReference type="AlphaFoldDB" id="A0A3P7RR48"/>
<gene>
    <name evidence="2" type="ORF">DILT_LOCUS19649</name>
</gene>
<evidence type="ECO:0000256" key="1">
    <source>
        <dbReference type="SAM" id="MobiDB-lite"/>
    </source>
</evidence>
<proteinExistence type="predicted"/>
<dbReference type="Proteomes" id="UP000281553">
    <property type="component" value="Unassembled WGS sequence"/>
</dbReference>
<keyword evidence="3" id="KW-1185">Reference proteome</keyword>
<sequence>MAQDGGLHADLSSEDVSQRSQPAATAAAATSKPVYFVACNPTPMSSFSSSVNAHFTSFSSVSFPSAEEHTSLQVDGQNRDVDVDAVSRSLNADQSGTCHTILDSPSPSHNEGAFGCLDPLQKTSEPRVPVGADGGGHFSGLPCVSDFFFDTHTTTTTPSVFGDGGKDAVHVCFSSHLAPISSCSGTSSRPIWRPLDDLQ</sequence>
<name>A0A3P7RR48_DIBLA</name>
<evidence type="ECO:0000313" key="3">
    <source>
        <dbReference type="Proteomes" id="UP000281553"/>
    </source>
</evidence>
<protein>
    <submittedName>
        <fullName evidence="2">Uncharacterized protein</fullName>
    </submittedName>
</protein>